<dbReference type="InterPro" id="IPR014621">
    <property type="entry name" value="UCP036778_sugar_epimerase"/>
</dbReference>
<dbReference type="RefSeq" id="WP_119749009.1">
    <property type="nucleotide sequence ID" value="NZ_QZCG01000007.1"/>
</dbReference>
<keyword evidence="3" id="KW-1185">Reference proteome</keyword>
<comment type="caution">
    <text evidence="2">The sequence shown here is derived from an EMBL/GenBank/DDBJ whole genome shotgun (WGS) entry which is preliminary data.</text>
</comment>
<dbReference type="SUPFAM" id="SSF51658">
    <property type="entry name" value="Xylose isomerase-like"/>
    <property type="match status" value="1"/>
</dbReference>
<evidence type="ECO:0000313" key="2">
    <source>
        <dbReference type="EMBL" id="RJE84944.1"/>
    </source>
</evidence>
<dbReference type="AlphaFoldDB" id="A0A418SVG9"/>
<gene>
    <name evidence="2" type="ORF">D3P04_11615</name>
</gene>
<keyword evidence="2" id="KW-0413">Isomerase</keyword>
<dbReference type="InterPro" id="IPR013022">
    <property type="entry name" value="Xyl_isomerase-like_TIM-brl"/>
</dbReference>
<proteinExistence type="predicted"/>
<dbReference type="PANTHER" id="PTHR12110:SF48">
    <property type="entry name" value="BLL3656 PROTEIN"/>
    <property type="match status" value="1"/>
</dbReference>
<dbReference type="Pfam" id="PF01261">
    <property type="entry name" value="AP_endonuc_2"/>
    <property type="match status" value="1"/>
</dbReference>
<evidence type="ECO:0000259" key="1">
    <source>
        <dbReference type="Pfam" id="PF01261"/>
    </source>
</evidence>
<dbReference type="OrthoDB" id="2274384at2"/>
<sequence length="267" mass="28420">MRFAINHISAPKLSLAGFFAMCRRLGVSEVEIRNDIPDVPGTMTPAAVRAEAAAQGITILSINALYPFNLWAGDLPDRAQRMADYAAECGARALVMCPLNDGNKVPHSEVVRALDAMKSILHERKLTGLVEPLGFPVSSLRSKAEAVAAITEAGADGTYTLMHDTFHHHLAKETGLFPNRTGLVHISGVTDPGVQVDDMLDAHRVLVDGGDRLGNISQIRALLAGGYDGPFSFEPFAAEAHNAADPEAALRQSMDFILAALADEGAA</sequence>
<dbReference type="InterPro" id="IPR050312">
    <property type="entry name" value="IolE/XylAMocC-like"/>
</dbReference>
<name>A0A418SVG9_9RHOB</name>
<dbReference type="PANTHER" id="PTHR12110">
    <property type="entry name" value="HYDROXYPYRUVATE ISOMERASE"/>
    <property type="match status" value="1"/>
</dbReference>
<evidence type="ECO:0000313" key="3">
    <source>
        <dbReference type="Proteomes" id="UP000284202"/>
    </source>
</evidence>
<dbReference type="PIRSF" id="PIRSF036778">
    <property type="entry name" value="UCP036778"/>
    <property type="match status" value="1"/>
</dbReference>
<dbReference type="EMBL" id="QZCG01000007">
    <property type="protein sequence ID" value="RJE84944.1"/>
    <property type="molecule type" value="Genomic_DNA"/>
</dbReference>
<protein>
    <submittedName>
        <fullName evidence="2">Xylose isomerase</fullName>
    </submittedName>
</protein>
<reference evidence="3" key="1">
    <citation type="submission" date="2018-09" db="EMBL/GenBank/DDBJ databases">
        <title>Acidovorax cavernicola nov. sp. isolated from Gruta de las Maravillas (Aracena, Spain).</title>
        <authorList>
            <person name="Jurado V."/>
            <person name="Gutierrez-Patricio S."/>
            <person name="Gonzalez-Pimentel J.L."/>
            <person name="Miller A.Z."/>
            <person name="Laiz L."/>
            <person name="Saiz-Jimenez C."/>
        </authorList>
    </citation>
    <scope>NUCLEOTIDE SEQUENCE [LARGE SCALE GENOMIC DNA]</scope>
    <source>
        <strain evidence="3">1011MAR3C25</strain>
    </source>
</reference>
<organism evidence="2 3">
    <name type="scientific">Paracoccus onubensis</name>
    <dbReference type="NCBI Taxonomy" id="1675788"/>
    <lineage>
        <taxon>Bacteria</taxon>
        <taxon>Pseudomonadati</taxon>
        <taxon>Pseudomonadota</taxon>
        <taxon>Alphaproteobacteria</taxon>
        <taxon>Rhodobacterales</taxon>
        <taxon>Paracoccaceae</taxon>
        <taxon>Paracoccus</taxon>
    </lineage>
</organism>
<dbReference type="GO" id="GO:0016853">
    <property type="term" value="F:isomerase activity"/>
    <property type="evidence" value="ECO:0007669"/>
    <property type="project" value="UniProtKB-KW"/>
</dbReference>
<accession>A0A418SVG9</accession>
<dbReference type="InterPro" id="IPR036237">
    <property type="entry name" value="Xyl_isomerase-like_sf"/>
</dbReference>
<dbReference type="Gene3D" id="3.20.20.150">
    <property type="entry name" value="Divalent-metal-dependent TIM barrel enzymes"/>
    <property type="match status" value="1"/>
</dbReference>
<dbReference type="Proteomes" id="UP000284202">
    <property type="component" value="Unassembled WGS sequence"/>
</dbReference>
<feature type="domain" description="Xylose isomerase-like TIM barrel" evidence="1">
    <location>
        <begin position="20"/>
        <end position="257"/>
    </location>
</feature>